<dbReference type="Proteomes" id="UP000655225">
    <property type="component" value="Unassembled WGS sequence"/>
</dbReference>
<dbReference type="SUPFAM" id="SSF52799">
    <property type="entry name" value="(Phosphotyrosine protein) phosphatases II"/>
    <property type="match status" value="1"/>
</dbReference>
<dbReference type="EMBL" id="JABCRI010000001">
    <property type="protein sequence ID" value="KAF8412945.1"/>
    <property type="molecule type" value="Genomic_DNA"/>
</dbReference>
<dbReference type="FunFam" id="3.90.190.10:FF:000157">
    <property type="entry name" value="Protein-tyrosine phosphatase"/>
    <property type="match status" value="1"/>
</dbReference>
<dbReference type="InterPro" id="IPR029021">
    <property type="entry name" value="Prot-tyrosine_phosphatase-like"/>
</dbReference>
<dbReference type="InterPro" id="IPR000387">
    <property type="entry name" value="Tyr_Pase_dom"/>
</dbReference>
<dbReference type="Pfam" id="PF00782">
    <property type="entry name" value="DSPc"/>
    <property type="match status" value="1"/>
</dbReference>
<accession>A0A834ZWQ1</accession>
<evidence type="ECO:0000313" key="3">
    <source>
        <dbReference type="Proteomes" id="UP000655225"/>
    </source>
</evidence>
<gene>
    <name evidence="2" type="ORF">HHK36_000917</name>
</gene>
<name>A0A834ZWQ1_TETSI</name>
<dbReference type="PANTHER" id="PTHR46274">
    <property type="entry name" value="PHOSPHATIDYLINOSITOL PHOSPHATASE"/>
    <property type="match status" value="1"/>
</dbReference>
<keyword evidence="3" id="KW-1185">Reference proteome</keyword>
<reference evidence="2 3" key="1">
    <citation type="submission" date="2020-04" db="EMBL/GenBank/DDBJ databases">
        <title>Plant Genome Project.</title>
        <authorList>
            <person name="Zhang R.-G."/>
        </authorList>
    </citation>
    <scope>NUCLEOTIDE SEQUENCE [LARGE SCALE GENOMIC DNA]</scope>
    <source>
        <strain evidence="2">YNK0</strain>
        <tissue evidence="2">Leaf</tissue>
    </source>
</reference>
<dbReference type="OrthoDB" id="273181at2759"/>
<comment type="caution">
    <text evidence="2">The sequence shown here is derived from an EMBL/GenBank/DDBJ whole genome shotgun (WGS) entry which is preliminary data.</text>
</comment>
<dbReference type="PANTHER" id="PTHR46274:SF9">
    <property type="entry name" value="PHOSPHATIDYLGLYCEROPHOSPHATE PHOSPHATASE PTPMT1"/>
    <property type="match status" value="1"/>
</dbReference>
<protein>
    <recommendedName>
        <fullName evidence="1">Tyrosine specific protein phosphatases domain-containing protein</fullName>
    </recommendedName>
</protein>
<sequence>MSIGRIYKEGILISKRRRLLQIRGMYIEDLKEGELEIEEELLPSDLCSTDIAVSDAERALVGAGARALFYPRFCIMLLGIKFSRSSVGGIGSMRTWGWWSDHTSHMRLWFRHRNIMNFLSENASCGKTTYVHCKAGRGRSTTIVLCYLVQHKQMTPDAAFEWVRSIRQRVLLAPSQWHAVQEYHCLSMQKTQSRSCVDLPVVKTLSLPANQDFVAFDDDGSTVLVMELDLRAKKNGSLSCLDSAVVTSQGFPGTRDIVAFDDGSIVLVTESDLDGYEGSCGAVGNEILEEQSLGHRVQFASQTALARLSCLWLRSHARQKISNDNIGRESSCCEGTDQLGGLGVDIHVY</sequence>
<dbReference type="PROSITE" id="PS50056">
    <property type="entry name" value="TYR_PHOSPHATASE_2"/>
    <property type="match status" value="1"/>
</dbReference>
<dbReference type="GO" id="GO:0016787">
    <property type="term" value="F:hydrolase activity"/>
    <property type="evidence" value="ECO:0007669"/>
    <property type="project" value="UniProtKB-ARBA"/>
</dbReference>
<dbReference type="Gene3D" id="3.90.190.10">
    <property type="entry name" value="Protein tyrosine phosphatase superfamily"/>
    <property type="match status" value="1"/>
</dbReference>
<evidence type="ECO:0000259" key="1">
    <source>
        <dbReference type="PROSITE" id="PS50056"/>
    </source>
</evidence>
<proteinExistence type="predicted"/>
<feature type="domain" description="Tyrosine specific protein phosphatases" evidence="1">
    <location>
        <begin position="113"/>
        <end position="178"/>
    </location>
</feature>
<dbReference type="AlphaFoldDB" id="A0A834ZWQ1"/>
<dbReference type="PROSITE" id="PS00383">
    <property type="entry name" value="TYR_PHOSPHATASE_1"/>
    <property type="match status" value="1"/>
</dbReference>
<evidence type="ECO:0000313" key="2">
    <source>
        <dbReference type="EMBL" id="KAF8412945.1"/>
    </source>
</evidence>
<dbReference type="InterPro" id="IPR016130">
    <property type="entry name" value="Tyr_Pase_AS"/>
</dbReference>
<organism evidence="2 3">
    <name type="scientific">Tetracentron sinense</name>
    <name type="common">Spur-leaf</name>
    <dbReference type="NCBI Taxonomy" id="13715"/>
    <lineage>
        <taxon>Eukaryota</taxon>
        <taxon>Viridiplantae</taxon>
        <taxon>Streptophyta</taxon>
        <taxon>Embryophyta</taxon>
        <taxon>Tracheophyta</taxon>
        <taxon>Spermatophyta</taxon>
        <taxon>Magnoliopsida</taxon>
        <taxon>Trochodendrales</taxon>
        <taxon>Trochodendraceae</taxon>
        <taxon>Tetracentron</taxon>
    </lineage>
</organism>
<dbReference type="InterPro" id="IPR000340">
    <property type="entry name" value="Dual-sp_phosphatase_cat-dom"/>
</dbReference>